<dbReference type="EMBL" id="JADJZA010000008">
    <property type="protein sequence ID" value="MBK9298370.1"/>
    <property type="molecule type" value="Genomic_DNA"/>
</dbReference>
<proteinExistence type="predicted"/>
<comment type="caution">
    <text evidence="2">The sequence shown here is derived from an EMBL/GenBank/DDBJ whole genome shotgun (WGS) entry which is preliminary data.</text>
</comment>
<sequence>MAAALADQVVPATSGGAAHAARVVANLCRILAREVVDPGDDVAVDLRVLLGADGPEDTERLEGVDTGGLLVALDDRLRDGDAGFAMAALPIVRRDVERRLAISKPSYLDDRS</sequence>
<organism evidence="2 3">
    <name type="scientific">Candidatus Neomicrothrix subdominans</name>
    <dbReference type="NCBI Taxonomy" id="2954438"/>
    <lineage>
        <taxon>Bacteria</taxon>
        <taxon>Bacillati</taxon>
        <taxon>Actinomycetota</taxon>
        <taxon>Acidimicrobiia</taxon>
        <taxon>Acidimicrobiales</taxon>
        <taxon>Microthrixaceae</taxon>
        <taxon>Candidatus Neomicrothrix</taxon>
    </lineage>
</organism>
<name>A0A936NDL2_9ACTN</name>
<reference evidence="2 3" key="1">
    <citation type="submission" date="2020-10" db="EMBL/GenBank/DDBJ databases">
        <title>Connecting structure to function with the recovery of over 1000 high-quality activated sludge metagenome-assembled genomes encoding full-length rRNA genes using long-read sequencing.</title>
        <authorList>
            <person name="Singleton C.M."/>
            <person name="Petriglieri F."/>
            <person name="Kristensen J.M."/>
            <person name="Kirkegaard R.H."/>
            <person name="Michaelsen T.Y."/>
            <person name="Andersen M.H."/>
            <person name="Karst S.M."/>
            <person name="Dueholm M.S."/>
            <person name="Nielsen P.H."/>
            <person name="Albertsen M."/>
        </authorList>
    </citation>
    <scope>NUCLEOTIDE SEQUENCE [LARGE SCALE GENOMIC DNA]</scope>
    <source>
        <strain evidence="2">Lyne_18-Q3-R50-59_MAXAC.006</strain>
    </source>
</reference>
<accession>A0A936NDL2</accession>
<dbReference type="AlphaFoldDB" id="A0A936NDL2"/>
<evidence type="ECO:0000259" key="1">
    <source>
        <dbReference type="Pfam" id="PF19802"/>
    </source>
</evidence>
<feature type="domain" description="DUF6285" evidence="1">
    <location>
        <begin position="11"/>
        <end position="107"/>
    </location>
</feature>
<gene>
    <name evidence="2" type="ORF">IPN02_16320</name>
</gene>
<protein>
    <recommendedName>
        <fullName evidence="1">DUF6285 domain-containing protein</fullName>
    </recommendedName>
</protein>
<evidence type="ECO:0000313" key="3">
    <source>
        <dbReference type="Proteomes" id="UP000727993"/>
    </source>
</evidence>
<dbReference type="Pfam" id="PF19802">
    <property type="entry name" value="DUF6285"/>
    <property type="match status" value="1"/>
</dbReference>
<dbReference type="InterPro" id="IPR046252">
    <property type="entry name" value="DUF6285"/>
</dbReference>
<dbReference type="Proteomes" id="UP000727993">
    <property type="component" value="Unassembled WGS sequence"/>
</dbReference>
<evidence type="ECO:0000313" key="2">
    <source>
        <dbReference type="EMBL" id="MBK9298370.1"/>
    </source>
</evidence>